<sequence length="617" mass="70640">MLAQRMLAAHPSQSSLSFFELLDDPILERIAFYLATDRFIGPPSELVPLLCISRTINESLRFRSDSHLYSQIFRYKFDSAAILRRLSWGRTTVNCMAKELLKRCATLTRIRHPNPENIAHLQEDLWTIYLMMLENDCKNMVQLCGWAELPTWLANVIEDKCQVPLQHPLSWFNDIEGTSLALWILWMSSDEESVRHEDLFTRNKLSNRLKPFLVQGHRFSSSYAPDTYFYLPLCEELEAEIPCTTGPPLPIVRDIVHYGRTITLAAPPLVPAALLNFVVRMEARLDDNPLPSAVAQLPATRADATAMGLHIPHLTQEDVVDFHFHTRTRFFGDYNNLGSERLDSAWFRVVSCHDLWAVERPLRGIFYHLGSLTGHWNGRALIPDLQTHIDVNMRNRRQNVQNVTWALERISCVFQEHHCLNPDEPMPAPAEAHGWGEDVLNGWLPRRLKIDHEADGLILHDPETGKTVRYETYHPERENHYSGSFKGSSEWRCDLPPQIVSEDAQDESVDDYDEVCEELLSGVTDIIITGETHERVGEAWGSFSFIGRVRPWDGFVVLLRIPTDAARSYTGRWIFKGYIHEHSLVGRWRETGTGVDQVGYEGGFVLCKVDETTVDAV</sequence>
<dbReference type="OrthoDB" id="434783at2759"/>
<evidence type="ECO:0008006" key="3">
    <source>
        <dbReference type="Google" id="ProtNLM"/>
    </source>
</evidence>
<accession>A0A1J8QD02</accession>
<name>A0A1J8QD02_9AGAM</name>
<dbReference type="Proteomes" id="UP000183567">
    <property type="component" value="Unassembled WGS sequence"/>
</dbReference>
<dbReference type="EMBL" id="LVVM01000990">
    <property type="protein sequence ID" value="OJA19534.1"/>
    <property type="molecule type" value="Genomic_DNA"/>
</dbReference>
<gene>
    <name evidence="1" type="ORF">AZE42_06605</name>
</gene>
<dbReference type="AlphaFoldDB" id="A0A1J8QD02"/>
<proteinExistence type="predicted"/>
<organism evidence="1 2">
    <name type="scientific">Rhizopogon vesiculosus</name>
    <dbReference type="NCBI Taxonomy" id="180088"/>
    <lineage>
        <taxon>Eukaryota</taxon>
        <taxon>Fungi</taxon>
        <taxon>Dikarya</taxon>
        <taxon>Basidiomycota</taxon>
        <taxon>Agaricomycotina</taxon>
        <taxon>Agaricomycetes</taxon>
        <taxon>Agaricomycetidae</taxon>
        <taxon>Boletales</taxon>
        <taxon>Suillineae</taxon>
        <taxon>Rhizopogonaceae</taxon>
        <taxon>Rhizopogon</taxon>
    </lineage>
</organism>
<reference evidence="1 2" key="1">
    <citation type="submission" date="2016-03" db="EMBL/GenBank/DDBJ databases">
        <title>Comparative genomics of the ectomycorrhizal sister species Rhizopogon vinicolor and Rhizopogon vesiculosus (Basidiomycota: Boletales) reveals a divergence of the mating type B locus.</title>
        <authorList>
            <person name="Mujic A.B."/>
            <person name="Kuo A."/>
            <person name="Tritt A."/>
            <person name="Lipzen A."/>
            <person name="Chen C."/>
            <person name="Johnson J."/>
            <person name="Sharma A."/>
            <person name="Barry K."/>
            <person name="Grigoriev I.V."/>
            <person name="Spatafora J.W."/>
        </authorList>
    </citation>
    <scope>NUCLEOTIDE SEQUENCE [LARGE SCALE GENOMIC DNA]</scope>
    <source>
        <strain evidence="1 2">AM-OR11-056</strain>
    </source>
</reference>
<comment type="caution">
    <text evidence="1">The sequence shown here is derived from an EMBL/GenBank/DDBJ whole genome shotgun (WGS) entry which is preliminary data.</text>
</comment>
<protein>
    <recommendedName>
        <fullName evidence="3">F-box domain-containing protein</fullName>
    </recommendedName>
</protein>
<evidence type="ECO:0000313" key="2">
    <source>
        <dbReference type="Proteomes" id="UP000183567"/>
    </source>
</evidence>
<evidence type="ECO:0000313" key="1">
    <source>
        <dbReference type="EMBL" id="OJA19534.1"/>
    </source>
</evidence>
<keyword evidence="2" id="KW-1185">Reference proteome</keyword>